<reference evidence="5 6" key="1">
    <citation type="submission" date="2015-03" db="EMBL/GenBank/DDBJ databases">
        <authorList>
            <person name="Xie B.-B."/>
            <person name="Rong J.-C."/>
            <person name="Qin Q.-L."/>
            <person name="Zhang Y.-Z."/>
        </authorList>
    </citation>
    <scope>NUCLEOTIDE SEQUENCE [LARGE SCALE GENOMIC DNA]</scope>
    <source>
        <strain evidence="5 6">KMM 661</strain>
    </source>
</reference>
<keyword evidence="6" id="KW-1185">Reference proteome</keyword>
<keyword evidence="2" id="KW-1133">Transmembrane helix</keyword>
<evidence type="ECO:0000313" key="5">
    <source>
        <dbReference type="EMBL" id="ASM55347.1"/>
    </source>
</evidence>
<dbReference type="InterPro" id="IPR002126">
    <property type="entry name" value="Cadherin-like_dom"/>
</dbReference>
<dbReference type="InterPro" id="IPR015919">
    <property type="entry name" value="Cadherin-like_sf"/>
</dbReference>
<dbReference type="KEGG" id="png:PNIG_a3453"/>
<gene>
    <name evidence="5" type="ORF">PNIG_a3453</name>
</gene>
<feature type="signal peptide" evidence="3">
    <location>
        <begin position="1"/>
        <end position="28"/>
    </location>
</feature>
<dbReference type="Pfam" id="PF17963">
    <property type="entry name" value="Big_9"/>
    <property type="match status" value="2"/>
</dbReference>
<dbReference type="PROSITE" id="PS51257">
    <property type="entry name" value="PROKAR_LIPOPROTEIN"/>
    <property type="match status" value="1"/>
</dbReference>
<dbReference type="PANTHER" id="PTHR24026">
    <property type="entry name" value="FAT ATYPICAL CADHERIN-RELATED"/>
    <property type="match status" value="1"/>
</dbReference>
<dbReference type="EMBL" id="CP011036">
    <property type="protein sequence ID" value="ASM55347.1"/>
    <property type="molecule type" value="Genomic_DNA"/>
</dbReference>
<dbReference type="InterPro" id="IPR013783">
    <property type="entry name" value="Ig-like_fold"/>
</dbReference>
<evidence type="ECO:0000256" key="1">
    <source>
        <dbReference type="ARBA" id="ARBA00022692"/>
    </source>
</evidence>
<dbReference type="Gene3D" id="2.60.40.10">
    <property type="entry name" value="Immunoglobulins"/>
    <property type="match status" value="1"/>
</dbReference>
<keyword evidence="2" id="KW-0472">Membrane</keyword>
<dbReference type="GO" id="GO:0005886">
    <property type="term" value="C:plasma membrane"/>
    <property type="evidence" value="ECO:0007669"/>
    <property type="project" value="UniProtKB-SubCell"/>
</dbReference>
<dbReference type="AlphaFoldDB" id="A0AAC9UKQ2"/>
<evidence type="ECO:0000259" key="4">
    <source>
        <dbReference type="PROSITE" id="PS50268"/>
    </source>
</evidence>
<dbReference type="GO" id="GO:0007156">
    <property type="term" value="P:homophilic cell adhesion via plasma membrane adhesion molecules"/>
    <property type="evidence" value="ECO:0007669"/>
    <property type="project" value="InterPro"/>
</dbReference>
<feature type="chain" id="PRO_5042001639" description="Cadherin domain-containing protein" evidence="3">
    <location>
        <begin position="29"/>
        <end position="935"/>
    </location>
</feature>
<dbReference type="Proteomes" id="UP000198329">
    <property type="component" value="Chromosome I"/>
</dbReference>
<feature type="domain" description="Cadherin" evidence="4">
    <location>
        <begin position="33"/>
        <end position="125"/>
    </location>
</feature>
<evidence type="ECO:0000256" key="2">
    <source>
        <dbReference type="ARBA" id="ARBA00022989"/>
    </source>
</evidence>
<keyword evidence="1" id="KW-0812">Transmembrane</keyword>
<dbReference type="Gene3D" id="2.60.40.3440">
    <property type="match status" value="1"/>
</dbReference>
<evidence type="ECO:0000256" key="3">
    <source>
        <dbReference type="SAM" id="SignalP"/>
    </source>
</evidence>
<proteinExistence type="predicted"/>
<name>A0AAC9UKQ2_9GAMM</name>
<dbReference type="PANTHER" id="PTHR24026:SF126">
    <property type="entry name" value="PROTOCADHERIN FAT 4"/>
    <property type="match status" value="1"/>
</dbReference>
<dbReference type="GO" id="GO:0005509">
    <property type="term" value="F:calcium ion binding"/>
    <property type="evidence" value="ECO:0007669"/>
    <property type="project" value="InterPro"/>
</dbReference>
<dbReference type="GeneID" id="300942971"/>
<organism evidence="5 6">
    <name type="scientific">Pseudoalteromonas nigrifaciens</name>
    <dbReference type="NCBI Taxonomy" id="28109"/>
    <lineage>
        <taxon>Bacteria</taxon>
        <taxon>Pseudomonadati</taxon>
        <taxon>Pseudomonadota</taxon>
        <taxon>Gammaproteobacteria</taxon>
        <taxon>Alteromonadales</taxon>
        <taxon>Pseudoalteromonadaceae</taxon>
        <taxon>Pseudoalteromonas</taxon>
    </lineage>
</organism>
<dbReference type="CDD" id="cd11304">
    <property type="entry name" value="Cadherin_repeat"/>
    <property type="match status" value="1"/>
</dbReference>
<dbReference type="RefSeq" id="WP_089368796.1">
    <property type="nucleotide sequence ID" value="NZ_BJXZ01000028.1"/>
</dbReference>
<protein>
    <recommendedName>
        <fullName evidence="4">Cadherin domain-containing protein</fullName>
    </recommendedName>
</protein>
<sequence>MSLKRLALVIIFAALALTGCGSGSGANSAPIFSQASYQIQLNEDSVASLIVAATDAENDLLTFYLANAAANGAVAVNANSGHISYTPKANFNGEDSFQVAVSDGGNLTTSRVLVVVTAINDAPVIHTDKVIVSGGEIKRGKVNVSDVDNDPLSYSISRPAEHGTLLINASNGEISYQATRLENQEDSFELTVADGNGAVVSKNLIITTNLSTNADRAYYYYASDESHLKQAELLASELQNDINLSAINASLAVGYAQAGLNSEVTRLTSVDKIARNNIRAIALLEVATLYSKQGNNEQGNELRLTAKNLYAEYVAAKGISAFNSEDQRFYNDLALSYLQAGESELASVSFNILDILFSSALGEEQTTQALLLFFGYRDRVEDVVNNWRQSRNQADYDYALSMADRLYRYANMIGYSYVKNNKNGNQGKPYFSSRQAALSNVMANYLALNATQKAKSVLADIFALYGVVNIDADYPRTANQYANVTSMEYPYGLINTAAYFVQLYPALDVESKFLSAFEKDSSHYQLAKNKAADAQLLAHVRNSADIDSSLQLILATRDANNLRPLFTQLVAFNASKLGASGIYIELGNYDAAAKFIATGIELLSSEAYLAQNIKNHVFVTGATGCQLALEQLLTIINITHDEKYQTQAANTLQTCREIALTKYSQVDGINVFKEDVVDANIDLIPYHQALGQTAEAAPLVNKVQQYIATYTEQALIQKITDIGKLGSALGLNGQFALANQYYAQYIQLVIQGEEKVALAERFALSEKFFDGSSKSKINFKQYLNQLLYVAGTKAEYASLITAAKSMWAELIDWNLARLENASLQLQVRYLPVFADQYAQLTMFKSAYKLTEKEVLGVVEKDAIATNVIGRLSRFDAFIGSEVASVDTDNDGKANFFTAHASAQMIANSGIELDLDSDNDGVNDDSDAFPLNPNRH</sequence>
<evidence type="ECO:0000313" key="6">
    <source>
        <dbReference type="Proteomes" id="UP000198329"/>
    </source>
</evidence>
<dbReference type="PROSITE" id="PS50268">
    <property type="entry name" value="CADHERIN_2"/>
    <property type="match status" value="1"/>
</dbReference>
<keyword evidence="3" id="KW-0732">Signal</keyword>
<dbReference type="SUPFAM" id="SSF49313">
    <property type="entry name" value="Cadherin-like"/>
    <property type="match status" value="1"/>
</dbReference>
<accession>A0AAC9UKQ2</accession>